<reference evidence="2" key="1">
    <citation type="submission" date="2022-06" db="EMBL/GenBank/DDBJ databases">
        <authorList>
            <person name="Ping M."/>
        </authorList>
    </citation>
    <scope>NUCLEOTIDE SEQUENCE</scope>
    <source>
        <strain evidence="2">JCM11759T</strain>
    </source>
</reference>
<organism evidence="2 3">
    <name type="scientific">Nocardiopsis exhalans</name>
    <dbReference type="NCBI Taxonomy" id="163604"/>
    <lineage>
        <taxon>Bacteria</taxon>
        <taxon>Bacillati</taxon>
        <taxon>Actinomycetota</taxon>
        <taxon>Actinomycetes</taxon>
        <taxon>Streptosporangiales</taxon>
        <taxon>Nocardiopsidaceae</taxon>
        <taxon>Nocardiopsis</taxon>
    </lineage>
</organism>
<dbReference type="InterPro" id="IPR008030">
    <property type="entry name" value="NmrA-like"/>
</dbReference>
<dbReference type="Gene3D" id="3.40.50.720">
    <property type="entry name" value="NAD(P)-binding Rossmann-like Domain"/>
    <property type="match status" value="1"/>
</dbReference>
<dbReference type="PANTHER" id="PTHR43162">
    <property type="match status" value="1"/>
</dbReference>
<proteinExistence type="predicted"/>
<keyword evidence="3" id="KW-1185">Reference proteome</keyword>
<evidence type="ECO:0000313" key="2">
    <source>
        <dbReference type="EMBL" id="USY20399.1"/>
    </source>
</evidence>
<dbReference type="PANTHER" id="PTHR43162:SF1">
    <property type="entry name" value="PRESTALK A DIFFERENTIATION PROTEIN A"/>
    <property type="match status" value="1"/>
</dbReference>
<dbReference type="Gene3D" id="3.90.25.10">
    <property type="entry name" value="UDP-galactose 4-epimerase, domain 1"/>
    <property type="match status" value="1"/>
</dbReference>
<gene>
    <name evidence="2" type="ORF">NE857_01675</name>
</gene>
<feature type="domain" description="NmrA-like" evidence="1">
    <location>
        <begin position="4"/>
        <end position="221"/>
    </location>
</feature>
<dbReference type="EMBL" id="CP099837">
    <property type="protein sequence ID" value="USY20399.1"/>
    <property type="molecule type" value="Genomic_DNA"/>
</dbReference>
<accession>A0ABY5D7S7</accession>
<evidence type="ECO:0000313" key="3">
    <source>
        <dbReference type="Proteomes" id="UP001055940"/>
    </source>
</evidence>
<dbReference type="Proteomes" id="UP001055940">
    <property type="component" value="Chromosome"/>
</dbReference>
<dbReference type="Pfam" id="PF05368">
    <property type="entry name" value="NmrA"/>
    <property type="match status" value="1"/>
</dbReference>
<protein>
    <submittedName>
        <fullName evidence="2">NAD(P)H-binding protein</fullName>
    </submittedName>
</protein>
<evidence type="ECO:0000259" key="1">
    <source>
        <dbReference type="Pfam" id="PF05368"/>
    </source>
</evidence>
<dbReference type="InterPro" id="IPR051604">
    <property type="entry name" value="Ergot_Alk_Oxidoreductase"/>
</dbReference>
<sequence length="276" mass="29341">MSFLVSGATGTVGSEIVRQLVDAGHRVRALTRDPERATAQGSVPAGAEAVRGDLTDPESLVPHLEGAVGLHLITFGGDGYGPLETGPRLVELAEAAGVRRVTVLSDFYEGGVQEALRASSLAWTFLNPVEFMANVRDHAEEIRTEGVFRVSDDRPSALVHEADIAAVAVTALTEDGYGGQSYLISGPEALTPAEQAEQLSAATGQEVALVRLTLGETAQRLRAQGHDEEYVAFAMELAANPPEVGGQVQDTVERVTGRPARTFARWAAEHAEEFTR</sequence>
<dbReference type="InterPro" id="IPR036291">
    <property type="entry name" value="NAD(P)-bd_dom_sf"/>
</dbReference>
<dbReference type="RefSeq" id="WP_254419470.1">
    <property type="nucleotide sequence ID" value="NZ_BAAAJB010000050.1"/>
</dbReference>
<dbReference type="SUPFAM" id="SSF51735">
    <property type="entry name" value="NAD(P)-binding Rossmann-fold domains"/>
    <property type="match status" value="1"/>
</dbReference>
<name>A0ABY5D7S7_9ACTN</name>